<evidence type="ECO:0000256" key="3">
    <source>
        <dbReference type="ARBA" id="ARBA00023295"/>
    </source>
</evidence>
<dbReference type="Gene3D" id="3.20.20.80">
    <property type="entry name" value="Glycosidases"/>
    <property type="match status" value="1"/>
</dbReference>
<comment type="caution">
    <text evidence="4">The sequence shown here is derived from an EMBL/GenBank/DDBJ whole genome shotgun (WGS) entry which is preliminary data.</text>
</comment>
<sequence length="213" mass="22762">MAQDCLEGIDVSHYQGTVDWTSVAGANIRFAILKASEGTSFQDPTFHTNWAGAKAAGLACGAYHYFLPTESFMQQADNLVGALQAVQFDPATDLPPAIDCEEMQGCSPATYAYALSALVELVQMFIGVKPMIYASPAFWNALGNPGFGDHPLWIAEYTSAAAPSVPKPWSDYAIWQYTNSGSVPGVNGPVDRNRMAPPKAAAAAPVASPLHWF</sequence>
<dbReference type="PANTHER" id="PTHR34135">
    <property type="entry name" value="LYSOZYME"/>
    <property type="match status" value="1"/>
</dbReference>
<dbReference type="PANTHER" id="PTHR34135:SF2">
    <property type="entry name" value="LYSOZYME"/>
    <property type="match status" value="1"/>
</dbReference>
<dbReference type="SMART" id="SM00641">
    <property type="entry name" value="Glyco_25"/>
    <property type="match status" value="1"/>
</dbReference>
<comment type="similarity">
    <text evidence="1">Belongs to the glycosyl hydrolase 25 family.</text>
</comment>
<evidence type="ECO:0000313" key="5">
    <source>
        <dbReference type="Proteomes" id="UP001597327"/>
    </source>
</evidence>
<evidence type="ECO:0000313" key="4">
    <source>
        <dbReference type="EMBL" id="MFD1697248.1"/>
    </source>
</evidence>
<dbReference type="InterPro" id="IPR002053">
    <property type="entry name" value="Glyco_hydro_25"/>
</dbReference>
<reference evidence="5" key="1">
    <citation type="journal article" date="2019" name="Int. J. Syst. Evol. Microbiol.">
        <title>The Global Catalogue of Microorganisms (GCM) 10K type strain sequencing project: providing services to taxonomists for standard genome sequencing and annotation.</title>
        <authorList>
            <consortium name="The Broad Institute Genomics Platform"/>
            <consortium name="The Broad Institute Genome Sequencing Center for Infectious Disease"/>
            <person name="Wu L."/>
            <person name="Ma J."/>
        </authorList>
    </citation>
    <scope>NUCLEOTIDE SEQUENCE [LARGE SCALE GENOMIC DNA]</scope>
    <source>
        <strain evidence="5">JCM 3369</strain>
    </source>
</reference>
<dbReference type="PROSITE" id="PS51904">
    <property type="entry name" value="GLYCOSYL_HYDROL_F25_2"/>
    <property type="match status" value="1"/>
</dbReference>
<accession>A0ABW4K1J3</accession>
<protein>
    <submittedName>
        <fullName evidence="4">Glycoside hydrolase family 25 protein</fullName>
    </submittedName>
</protein>
<dbReference type="EMBL" id="JBHUFA010000015">
    <property type="protein sequence ID" value="MFD1697248.1"/>
    <property type="molecule type" value="Genomic_DNA"/>
</dbReference>
<proteinExistence type="inferred from homology"/>
<dbReference type="SUPFAM" id="SSF51445">
    <property type="entry name" value="(Trans)glycosidases"/>
    <property type="match status" value="1"/>
</dbReference>
<dbReference type="InterPro" id="IPR018077">
    <property type="entry name" value="Glyco_hydro_fam25_subgr"/>
</dbReference>
<name>A0ABW4K1J3_9HYPH</name>
<dbReference type="Pfam" id="PF01183">
    <property type="entry name" value="Glyco_hydro_25"/>
    <property type="match status" value="1"/>
</dbReference>
<dbReference type="InterPro" id="IPR017853">
    <property type="entry name" value="GH"/>
</dbReference>
<dbReference type="RefSeq" id="WP_149893502.1">
    <property type="nucleotide sequence ID" value="NZ_JBHUFA010000015.1"/>
</dbReference>
<dbReference type="GO" id="GO:0016787">
    <property type="term" value="F:hydrolase activity"/>
    <property type="evidence" value="ECO:0007669"/>
    <property type="project" value="UniProtKB-KW"/>
</dbReference>
<keyword evidence="5" id="KW-1185">Reference proteome</keyword>
<keyword evidence="3" id="KW-0326">Glycosidase</keyword>
<keyword evidence="2 4" id="KW-0378">Hydrolase</keyword>
<evidence type="ECO:0000256" key="2">
    <source>
        <dbReference type="ARBA" id="ARBA00022801"/>
    </source>
</evidence>
<evidence type="ECO:0000256" key="1">
    <source>
        <dbReference type="ARBA" id="ARBA00010646"/>
    </source>
</evidence>
<dbReference type="Proteomes" id="UP001597327">
    <property type="component" value="Unassembled WGS sequence"/>
</dbReference>
<gene>
    <name evidence="4" type="ORF">ACFSC7_17160</name>
</gene>
<organism evidence="4 5">
    <name type="scientific">Roseibium aestuarii</name>
    <dbReference type="NCBI Taxonomy" id="2600299"/>
    <lineage>
        <taxon>Bacteria</taxon>
        <taxon>Pseudomonadati</taxon>
        <taxon>Pseudomonadota</taxon>
        <taxon>Alphaproteobacteria</taxon>
        <taxon>Hyphomicrobiales</taxon>
        <taxon>Stappiaceae</taxon>
        <taxon>Roseibium</taxon>
    </lineage>
</organism>